<dbReference type="EMBL" id="MK079571">
    <property type="protein sequence ID" value="AYU65761.1"/>
    <property type="molecule type" value="Genomic_DNA"/>
</dbReference>
<dbReference type="PIRSF" id="PIRSF009320">
    <property type="entry name" value="Nuc_binding_HP_1000"/>
    <property type="match status" value="1"/>
</dbReference>
<dbReference type="PANTHER" id="PTHR13696">
    <property type="entry name" value="P-LOOP CONTAINING NUCLEOSIDE TRIPHOSPHATE HYDROLASE"/>
    <property type="match status" value="1"/>
</dbReference>
<sequence length="213" mass="23533">MFASDKGGVGKTTTALNLAVYLSGKSKKVVLVKTDKNEDLTRWKQRRADNGLSDIPLVEAYGDIRDELTRLARIADHVIVDCAGYDNQEYRYGLLASDIFVTPVKPSSRLETDTLENISATVRRAKEGNPDIRSYALFTRVKHNRMQAKITLGKHLTKAKGVISPLKTFISELDVFEDCVNEGAGVHDAERASSLTKAKAQIELMTHELGLLA</sequence>
<feature type="domain" description="CobQ/CobB/MinD/ParA nucleotide binding" evidence="1">
    <location>
        <begin position="1"/>
        <end position="149"/>
    </location>
</feature>
<dbReference type="InterPro" id="IPR027417">
    <property type="entry name" value="P-loop_NTPase"/>
</dbReference>
<reference evidence="2" key="1">
    <citation type="submission" date="2018-10" db="EMBL/GenBank/DDBJ databases">
        <title>Complete sequence of plasmid pHNBF16.</title>
        <authorList>
            <person name="Liu J.H."/>
            <person name="Huang X."/>
            <person name="Luo J."/>
        </authorList>
    </citation>
    <scope>NUCLEOTIDE SEQUENCE</scope>
    <source>
        <strain evidence="2">6BF16CTX</strain>
        <plasmid evidence="2">pHNBF16</plasmid>
    </source>
</reference>
<dbReference type="CDD" id="cd02042">
    <property type="entry name" value="ParAB_family"/>
    <property type="match status" value="1"/>
</dbReference>
<protein>
    <submittedName>
        <fullName evidence="2">Peptidyl-arginine deiminase</fullName>
    </submittedName>
</protein>
<proteinExistence type="predicted"/>
<dbReference type="SUPFAM" id="SSF52540">
    <property type="entry name" value="P-loop containing nucleoside triphosphate hydrolases"/>
    <property type="match status" value="1"/>
</dbReference>
<dbReference type="InterPro" id="IPR050678">
    <property type="entry name" value="DNA_Partitioning_ATPase"/>
</dbReference>
<dbReference type="AlphaFoldDB" id="A0A3G4RJD0"/>
<evidence type="ECO:0000313" key="2">
    <source>
        <dbReference type="EMBL" id="AYU65761.1"/>
    </source>
</evidence>
<evidence type="ECO:0000259" key="1">
    <source>
        <dbReference type="Pfam" id="PF01656"/>
    </source>
</evidence>
<accession>A0A3G4RJD0</accession>
<name>A0A3G4RJD0_KLEPN</name>
<dbReference type="RefSeq" id="WP_087653575.1">
    <property type="nucleotide sequence ID" value="NZ_JAJHGW010000044.1"/>
</dbReference>
<dbReference type="Gene3D" id="3.40.50.300">
    <property type="entry name" value="P-loop containing nucleotide triphosphate hydrolases"/>
    <property type="match status" value="1"/>
</dbReference>
<dbReference type="InterPro" id="IPR002586">
    <property type="entry name" value="CobQ/CobB/MinD/ParA_Nub-bd_dom"/>
</dbReference>
<dbReference type="PANTHER" id="PTHR13696:SF96">
    <property type="entry name" value="COBQ_COBB_MIND_PARA NUCLEOTIDE BINDING DOMAIN-CONTAINING PROTEIN"/>
    <property type="match status" value="1"/>
</dbReference>
<geneLocation type="plasmid" evidence="2">
    <name>pHNBF16</name>
</geneLocation>
<organism evidence="2">
    <name type="scientific">Klebsiella pneumoniae</name>
    <dbReference type="NCBI Taxonomy" id="573"/>
    <lineage>
        <taxon>Bacteria</taxon>
        <taxon>Pseudomonadati</taxon>
        <taxon>Pseudomonadota</taxon>
        <taxon>Gammaproteobacteria</taxon>
        <taxon>Enterobacterales</taxon>
        <taxon>Enterobacteriaceae</taxon>
        <taxon>Klebsiella/Raoultella group</taxon>
        <taxon>Klebsiella</taxon>
        <taxon>Klebsiella pneumoniae complex</taxon>
    </lineage>
</organism>
<dbReference type="Pfam" id="PF01656">
    <property type="entry name" value="CbiA"/>
    <property type="match status" value="1"/>
</dbReference>
<keyword evidence="2" id="KW-0614">Plasmid</keyword>